<dbReference type="Proteomes" id="UP000008312">
    <property type="component" value="Unassembled WGS sequence"/>
</dbReference>
<evidence type="ECO:0000259" key="8">
    <source>
        <dbReference type="PROSITE" id="PS51294"/>
    </source>
</evidence>
<evidence type="ECO:0000256" key="1">
    <source>
        <dbReference type="ARBA" id="ARBA00023015"/>
    </source>
</evidence>
<gene>
    <name evidence="9" type="ORF">GSBLH_T00006928001</name>
</gene>
<dbReference type="InterPro" id="IPR001005">
    <property type="entry name" value="SANT/Myb"/>
</dbReference>
<dbReference type="InterPro" id="IPR017930">
    <property type="entry name" value="Myb_dom"/>
</dbReference>
<evidence type="ECO:0000256" key="5">
    <source>
        <dbReference type="SAM" id="MobiDB-lite"/>
    </source>
</evidence>
<keyword evidence="2" id="KW-0238">DNA-binding</keyword>
<keyword evidence="10" id="KW-1185">Reference proteome</keyword>
<dbReference type="AlphaFoldDB" id="D8MBP6"/>
<proteinExistence type="predicted"/>
<dbReference type="Gene3D" id="1.10.10.60">
    <property type="entry name" value="Homeodomain-like"/>
    <property type="match status" value="1"/>
</dbReference>
<dbReference type="EMBL" id="FN668691">
    <property type="protein sequence ID" value="CBK25485.2"/>
    <property type="molecule type" value="Genomic_DNA"/>
</dbReference>
<keyword evidence="3" id="KW-0804">Transcription</keyword>
<feature type="domain" description="Myb-like" evidence="6">
    <location>
        <begin position="41"/>
        <end position="85"/>
    </location>
</feature>
<evidence type="ECO:0000313" key="10">
    <source>
        <dbReference type="Proteomes" id="UP000008312"/>
    </source>
</evidence>
<protein>
    <submittedName>
        <fullName evidence="9">Uncharacterized protein</fullName>
    </submittedName>
</protein>
<reference evidence="9" key="1">
    <citation type="submission" date="2010-02" db="EMBL/GenBank/DDBJ databases">
        <title>Sequencing and annotation of the Blastocystis hominis genome.</title>
        <authorList>
            <person name="Wincker P."/>
        </authorList>
    </citation>
    <scope>NUCLEOTIDE SEQUENCE</scope>
    <source>
        <strain evidence="9">Singapore isolate B</strain>
    </source>
</reference>
<dbReference type="Pfam" id="PF00249">
    <property type="entry name" value="Myb_DNA-binding"/>
    <property type="match status" value="1"/>
</dbReference>
<feature type="domain" description="SANT" evidence="7">
    <location>
        <begin position="38"/>
        <end position="89"/>
    </location>
</feature>
<dbReference type="PROSITE" id="PS51293">
    <property type="entry name" value="SANT"/>
    <property type="match status" value="1"/>
</dbReference>
<evidence type="ECO:0000259" key="7">
    <source>
        <dbReference type="PROSITE" id="PS51293"/>
    </source>
</evidence>
<name>D8MBP6_BLAHO</name>
<organism evidence="9">
    <name type="scientific">Blastocystis hominis</name>
    <dbReference type="NCBI Taxonomy" id="12968"/>
    <lineage>
        <taxon>Eukaryota</taxon>
        <taxon>Sar</taxon>
        <taxon>Stramenopiles</taxon>
        <taxon>Bigyra</taxon>
        <taxon>Opalozoa</taxon>
        <taxon>Opalinata</taxon>
        <taxon>Blastocystidae</taxon>
        <taxon>Blastocystis</taxon>
    </lineage>
</organism>
<feature type="region of interest" description="Disordered" evidence="5">
    <location>
        <begin position="1"/>
        <end position="34"/>
    </location>
</feature>
<dbReference type="SMART" id="SM00717">
    <property type="entry name" value="SANT"/>
    <property type="match status" value="1"/>
</dbReference>
<dbReference type="OrthoDB" id="118550at2759"/>
<evidence type="ECO:0000313" key="9">
    <source>
        <dbReference type="EMBL" id="CBK25485.2"/>
    </source>
</evidence>
<dbReference type="GO" id="GO:0003677">
    <property type="term" value="F:DNA binding"/>
    <property type="evidence" value="ECO:0007669"/>
    <property type="project" value="UniProtKB-KW"/>
</dbReference>
<evidence type="ECO:0000259" key="6">
    <source>
        <dbReference type="PROSITE" id="PS50090"/>
    </source>
</evidence>
<dbReference type="CDD" id="cd00167">
    <property type="entry name" value="SANT"/>
    <property type="match status" value="1"/>
</dbReference>
<dbReference type="SUPFAM" id="SSF46689">
    <property type="entry name" value="Homeodomain-like"/>
    <property type="match status" value="1"/>
</dbReference>
<dbReference type="InParanoid" id="D8MBP6"/>
<evidence type="ECO:0000256" key="4">
    <source>
        <dbReference type="ARBA" id="ARBA00023242"/>
    </source>
</evidence>
<dbReference type="PROSITE" id="PS50090">
    <property type="entry name" value="MYB_LIKE"/>
    <property type="match status" value="1"/>
</dbReference>
<accession>D8MBP6</accession>
<evidence type="ECO:0000256" key="2">
    <source>
        <dbReference type="ARBA" id="ARBA00023125"/>
    </source>
</evidence>
<feature type="compositionally biased region" description="Basic residues" evidence="5">
    <location>
        <begin position="1"/>
        <end position="21"/>
    </location>
</feature>
<dbReference type="InterPro" id="IPR017884">
    <property type="entry name" value="SANT_dom"/>
</dbReference>
<dbReference type="InterPro" id="IPR006447">
    <property type="entry name" value="Myb_dom_plants"/>
</dbReference>
<dbReference type="InterPro" id="IPR009057">
    <property type="entry name" value="Homeodomain-like_sf"/>
</dbReference>
<sequence>MYIVKRTKKQRGNRTKNRKKNDGKYGMSENSDSSVYRSHAGRWSSDEQDLFIKGIFLYGNDWRSITSLINTRTMAQVRSHAQKYYFRAKREMDYILVEQEFFKSLRSREFEANKSKLLPFVLDYSALDGVRNSEPVPPAEALSLFATLSQKEEPCYAQSSSLN</sequence>
<dbReference type="PANTHER" id="PTHR12802">
    <property type="entry name" value="SWI/SNF COMPLEX-RELATED"/>
    <property type="match status" value="1"/>
</dbReference>
<dbReference type="RefSeq" id="XP_012899533.1">
    <property type="nucleotide sequence ID" value="XM_013044079.1"/>
</dbReference>
<dbReference type="PROSITE" id="PS51294">
    <property type="entry name" value="HTH_MYB"/>
    <property type="match status" value="1"/>
</dbReference>
<keyword evidence="1" id="KW-0805">Transcription regulation</keyword>
<evidence type="ECO:0000256" key="3">
    <source>
        <dbReference type="ARBA" id="ARBA00023163"/>
    </source>
</evidence>
<feature type="domain" description="HTH myb-type" evidence="8">
    <location>
        <begin position="41"/>
        <end position="89"/>
    </location>
</feature>
<dbReference type="GeneID" id="24923052"/>
<keyword evidence="4" id="KW-0539">Nucleus</keyword>
<dbReference type="NCBIfam" id="TIGR01557">
    <property type="entry name" value="myb_SHAQKYF"/>
    <property type="match status" value="1"/>
</dbReference>